<evidence type="ECO:0000256" key="8">
    <source>
        <dbReference type="ARBA" id="ARBA00023136"/>
    </source>
</evidence>
<keyword evidence="7 10" id="KW-1133">Transmembrane helix</keyword>
<dbReference type="PIRSF" id="PIRSF006603">
    <property type="entry name" value="DinF"/>
    <property type="match status" value="1"/>
</dbReference>
<dbReference type="DNASU" id="1118668"/>
<feature type="transmembrane region" description="Helical" evidence="10">
    <location>
        <begin position="95"/>
        <end position="118"/>
    </location>
</feature>
<dbReference type="HOGENOM" id="CLU_012893_0_1_9"/>
<evidence type="ECO:0000256" key="5">
    <source>
        <dbReference type="ARBA" id="ARBA00022475"/>
    </source>
</evidence>
<keyword evidence="4" id="KW-0813">Transport</keyword>
<feature type="transmembrane region" description="Helical" evidence="10">
    <location>
        <begin position="288"/>
        <end position="305"/>
    </location>
</feature>
<dbReference type="Pfam" id="PF01554">
    <property type="entry name" value="MatE"/>
    <property type="match status" value="2"/>
</dbReference>
<dbReference type="EMBL" id="AE001437">
    <property type="protein sequence ID" value="AAK80439.1"/>
    <property type="molecule type" value="Genomic_DNA"/>
</dbReference>
<feature type="transmembrane region" description="Helical" evidence="10">
    <location>
        <begin position="358"/>
        <end position="379"/>
    </location>
</feature>
<evidence type="ECO:0000256" key="1">
    <source>
        <dbReference type="ARBA" id="ARBA00004651"/>
    </source>
</evidence>
<dbReference type="PANTHER" id="PTHR43823:SF3">
    <property type="entry name" value="MULTIDRUG EXPORT PROTEIN MEPA"/>
    <property type="match status" value="1"/>
</dbReference>
<dbReference type="GO" id="GO:0042910">
    <property type="term" value="F:xenobiotic transmembrane transporter activity"/>
    <property type="evidence" value="ECO:0007669"/>
    <property type="project" value="InterPro"/>
</dbReference>
<dbReference type="STRING" id="272562.CA_C2485"/>
<dbReference type="InterPro" id="IPR002528">
    <property type="entry name" value="MATE_fam"/>
</dbReference>
<dbReference type="eggNOG" id="COG0534">
    <property type="taxonomic scope" value="Bacteria"/>
</dbReference>
<reference evidence="11 12" key="1">
    <citation type="journal article" date="2001" name="J. Bacteriol.">
        <title>Genome sequence and comparative analysis of the solvent-producing bacterium Clostridium acetobutylicum.</title>
        <authorList>
            <person name="Nolling J."/>
            <person name="Breton G."/>
            <person name="Omelchenko M.V."/>
            <person name="Makarova K.S."/>
            <person name="Zeng Q."/>
            <person name="Gibson R."/>
            <person name="Lee H.M."/>
            <person name="Dubois J."/>
            <person name="Qiu D."/>
            <person name="Hitti J."/>
            <person name="Wolf Y.I."/>
            <person name="Tatusov R.L."/>
            <person name="Sabathe F."/>
            <person name="Doucette-Stamm L."/>
            <person name="Soucaille P."/>
            <person name="Daly M.J."/>
            <person name="Bennett G.N."/>
            <person name="Koonin E.V."/>
            <person name="Smith D.R."/>
        </authorList>
    </citation>
    <scope>NUCLEOTIDE SEQUENCE [LARGE SCALE GENOMIC DNA]</scope>
    <source>
        <strain evidence="12">ATCC 824 / DSM 792 / JCM 1419 / LMG 5710 / VKM B-1787</strain>
    </source>
</reference>
<dbReference type="GeneID" id="44998962"/>
<feature type="transmembrane region" description="Helical" evidence="10">
    <location>
        <begin position="51"/>
        <end position="74"/>
    </location>
</feature>
<dbReference type="GO" id="GO:0005886">
    <property type="term" value="C:plasma membrane"/>
    <property type="evidence" value="ECO:0007669"/>
    <property type="project" value="UniProtKB-SubCell"/>
</dbReference>
<name>Q97G84_CLOAB</name>
<evidence type="ECO:0000256" key="2">
    <source>
        <dbReference type="ARBA" id="ARBA00008417"/>
    </source>
</evidence>
<feature type="transmembrane region" description="Helical" evidence="10">
    <location>
        <begin position="167"/>
        <end position="188"/>
    </location>
</feature>
<evidence type="ECO:0000256" key="9">
    <source>
        <dbReference type="ARBA" id="ARBA00023251"/>
    </source>
</evidence>
<keyword evidence="12" id="KW-1185">Reference proteome</keyword>
<protein>
    <recommendedName>
        <fullName evidence="3">Multidrug export protein MepA</fullName>
    </recommendedName>
</protein>
<dbReference type="CDD" id="cd13143">
    <property type="entry name" value="MATE_MepA_like"/>
    <property type="match status" value="1"/>
</dbReference>
<feature type="transmembrane region" description="Helical" evidence="10">
    <location>
        <begin position="417"/>
        <end position="438"/>
    </location>
</feature>
<evidence type="ECO:0000256" key="10">
    <source>
        <dbReference type="SAM" id="Phobius"/>
    </source>
</evidence>
<keyword evidence="9" id="KW-0046">Antibiotic resistance</keyword>
<dbReference type="OrthoDB" id="9811110at2"/>
<gene>
    <name evidence="11" type="ordered locus">CA_C2485</name>
</gene>
<dbReference type="PANTHER" id="PTHR43823">
    <property type="entry name" value="SPORULATION PROTEIN YKVU"/>
    <property type="match status" value="1"/>
</dbReference>
<comment type="similarity">
    <text evidence="2">Belongs to the multi antimicrobial extrusion (MATE) (TC 2.A.66.1) family. MepA subfamily.</text>
</comment>
<dbReference type="GO" id="GO:0015297">
    <property type="term" value="F:antiporter activity"/>
    <property type="evidence" value="ECO:0007669"/>
    <property type="project" value="InterPro"/>
</dbReference>
<dbReference type="InterPro" id="IPR051327">
    <property type="entry name" value="MATE_MepA_subfamily"/>
</dbReference>
<evidence type="ECO:0000256" key="3">
    <source>
        <dbReference type="ARBA" id="ARBA00022106"/>
    </source>
</evidence>
<organism evidence="11 12">
    <name type="scientific">Clostridium acetobutylicum (strain ATCC 824 / DSM 792 / JCM 1419 / IAM 19013 / LMG 5710 / NBRC 13948 / NRRL B-527 / VKM B-1787 / 2291 / W)</name>
    <dbReference type="NCBI Taxonomy" id="272562"/>
    <lineage>
        <taxon>Bacteria</taxon>
        <taxon>Bacillati</taxon>
        <taxon>Bacillota</taxon>
        <taxon>Clostridia</taxon>
        <taxon>Eubacteriales</taxon>
        <taxon>Clostridiaceae</taxon>
        <taxon>Clostridium</taxon>
    </lineage>
</organism>
<evidence type="ECO:0000313" key="12">
    <source>
        <dbReference type="Proteomes" id="UP000000814"/>
    </source>
</evidence>
<dbReference type="PIR" id="D97206">
    <property type="entry name" value="D97206"/>
</dbReference>
<dbReference type="AlphaFoldDB" id="Q97G84"/>
<feature type="transmembrane region" description="Helical" evidence="10">
    <location>
        <begin position="21"/>
        <end position="45"/>
    </location>
</feature>
<dbReference type="Proteomes" id="UP000000814">
    <property type="component" value="Chromosome"/>
</dbReference>
<dbReference type="RefSeq" id="WP_010965780.1">
    <property type="nucleotide sequence ID" value="NC_003030.1"/>
</dbReference>
<keyword evidence="6 10" id="KW-0812">Transmembrane</keyword>
<dbReference type="InterPro" id="IPR045070">
    <property type="entry name" value="MATE_MepA-like"/>
</dbReference>
<keyword evidence="8 10" id="KW-0472">Membrane</keyword>
<dbReference type="InterPro" id="IPR048279">
    <property type="entry name" value="MdtK-like"/>
</dbReference>
<evidence type="ECO:0000256" key="4">
    <source>
        <dbReference type="ARBA" id="ARBA00022448"/>
    </source>
</evidence>
<feature type="transmembrane region" description="Helical" evidence="10">
    <location>
        <begin position="138"/>
        <end position="155"/>
    </location>
</feature>
<comment type="subcellular location">
    <subcellularLocation>
        <location evidence="1">Cell membrane</location>
        <topology evidence="1">Multi-pass membrane protein</topology>
    </subcellularLocation>
</comment>
<dbReference type="NCBIfam" id="TIGR00797">
    <property type="entry name" value="matE"/>
    <property type="match status" value="1"/>
</dbReference>
<feature type="transmembrane region" description="Helical" evidence="10">
    <location>
        <begin position="194"/>
        <end position="214"/>
    </location>
</feature>
<feature type="transmembrane region" description="Helical" evidence="10">
    <location>
        <begin position="248"/>
        <end position="268"/>
    </location>
</feature>
<evidence type="ECO:0000256" key="7">
    <source>
        <dbReference type="ARBA" id="ARBA00022989"/>
    </source>
</evidence>
<dbReference type="PATRIC" id="fig|272562.8.peg.2681"/>
<dbReference type="KEGG" id="cac:CA_C2485"/>
<keyword evidence="5" id="KW-1003">Cell membrane</keyword>
<accession>Q97G84</accession>
<evidence type="ECO:0000256" key="6">
    <source>
        <dbReference type="ARBA" id="ARBA00022692"/>
    </source>
</evidence>
<feature type="transmembrane region" description="Helical" evidence="10">
    <location>
        <begin position="317"/>
        <end position="338"/>
    </location>
</feature>
<proteinExistence type="inferred from homology"/>
<sequence>MESSNEYYLEKAPIRKAVFSLSVPMMIGMSVGTIYNVINAFFIGLMHNTNMLTAVTLGLPIFTILMAFGNMFGVGGGNFITRLIAKNKVNEAKSAAGYTFYSSMIAGVIIAVAAVVFINPIVKILGADSLSSSYTKNYALTMFLGGFAVILNFALEQMVRAEGASKESMYGMFVSTALNFIFDPLFILVFKLNVVGAAAAMLLANLGSSIYYIYYLDKKSEKLRGFMGYFKISIKNKMEIYKIGISELLMSFFLIITTLLLNNFSIGYGDSVVAGFGIALRIVQVPEFLSMGVMMGVMPLIAYNFSKKNFARLTEGIKTSVLFIVILSAIFGGIVYVFRVEVLHFFSKDPSVMKIGGYIMLAMLISSMFNGTTGLFTGIFQASGKGISSTIMAVTQGMLYIPVIILLHHFFGLDGVIWSMTITEIITFFVALILYIPFKLSL</sequence>
<feature type="transmembrane region" description="Helical" evidence="10">
    <location>
        <begin position="391"/>
        <end position="411"/>
    </location>
</feature>
<dbReference type="GO" id="GO:0046677">
    <property type="term" value="P:response to antibiotic"/>
    <property type="evidence" value="ECO:0007669"/>
    <property type="project" value="UniProtKB-KW"/>
</dbReference>
<evidence type="ECO:0000313" key="11">
    <source>
        <dbReference type="EMBL" id="AAK80439.1"/>
    </source>
</evidence>